<comment type="caution">
    <text evidence="1">The sequence shown here is derived from an EMBL/GenBank/DDBJ whole genome shotgun (WGS) entry which is preliminary data.</text>
</comment>
<evidence type="ECO:0000313" key="2">
    <source>
        <dbReference type="Proteomes" id="UP001565471"/>
    </source>
</evidence>
<accession>A0ABV4EYG8</accession>
<organism evidence="1 2">
    <name type="scientific">Bradyrhizobium elkanii</name>
    <dbReference type="NCBI Taxonomy" id="29448"/>
    <lineage>
        <taxon>Bacteria</taxon>
        <taxon>Pseudomonadati</taxon>
        <taxon>Pseudomonadota</taxon>
        <taxon>Alphaproteobacteria</taxon>
        <taxon>Hyphomicrobiales</taxon>
        <taxon>Nitrobacteraceae</taxon>
        <taxon>Bradyrhizobium</taxon>
    </lineage>
</organism>
<proteinExistence type="predicted"/>
<reference evidence="1 2" key="1">
    <citation type="submission" date="2024-07" db="EMBL/GenBank/DDBJ databases">
        <title>Genomic Encyclopedia of Type Strains, Phase V (KMG-V): Genome sequencing to study the core and pangenomes of soil and plant-associated prokaryotes.</title>
        <authorList>
            <person name="Whitman W."/>
        </authorList>
    </citation>
    <scope>NUCLEOTIDE SEQUENCE [LARGE SCALE GENOMIC DNA]</scope>
    <source>
        <strain evidence="1 2">USDA 415</strain>
    </source>
</reference>
<keyword evidence="2" id="KW-1185">Reference proteome</keyword>
<name>A0ABV4EYG8_BRAEL</name>
<sequence>MATAHPELRPVLPDEVRISRTFWLLMHADSKDLARIRAVADYIYETVEAERALFSGV</sequence>
<dbReference type="GO" id="GO:0003677">
    <property type="term" value="F:DNA binding"/>
    <property type="evidence" value="ECO:0007669"/>
    <property type="project" value="UniProtKB-KW"/>
</dbReference>
<keyword evidence="1" id="KW-0238">DNA-binding</keyword>
<evidence type="ECO:0000313" key="1">
    <source>
        <dbReference type="EMBL" id="MEY9316214.1"/>
    </source>
</evidence>
<dbReference type="EMBL" id="JBGBZA010000002">
    <property type="protein sequence ID" value="MEY9316214.1"/>
    <property type="molecule type" value="Genomic_DNA"/>
</dbReference>
<dbReference type="Proteomes" id="UP001565471">
    <property type="component" value="Unassembled WGS sequence"/>
</dbReference>
<protein>
    <submittedName>
        <fullName evidence="1">DNA-binding transcriptional LysR family regulator</fullName>
    </submittedName>
</protein>
<gene>
    <name evidence="1" type="ORF">ABIF29_003013</name>
</gene>